<dbReference type="EMBL" id="ABCS01000018">
    <property type="protein sequence ID" value="EDM79634.1"/>
    <property type="molecule type" value="Genomic_DNA"/>
</dbReference>
<keyword evidence="1 5" id="KW-0808">Transferase</keyword>
<dbReference type="CDD" id="cd00830">
    <property type="entry name" value="KAS_III"/>
    <property type="match status" value="1"/>
</dbReference>
<evidence type="ECO:0000313" key="6">
    <source>
        <dbReference type="Proteomes" id="UP000005801"/>
    </source>
</evidence>
<dbReference type="GO" id="GO:0004315">
    <property type="term" value="F:3-oxoacyl-[acyl-carrier-protein] synthase activity"/>
    <property type="evidence" value="ECO:0007669"/>
    <property type="project" value="UniProtKB-EC"/>
</dbReference>
<evidence type="ECO:0000313" key="5">
    <source>
        <dbReference type="EMBL" id="EDM79634.1"/>
    </source>
</evidence>
<accession>A6G3M7</accession>
<protein>
    <submittedName>
        <fullName evidence="5">3-oxoacyl-(Acyl carrier protein) synthase</fullName>
        <ecNumber evidence="5">2.3.1.41</ecNumber>
    </submittedName>
</protein>
<dbReference type="SUPFAM" id="SSF53901">
    <property type="entry name" value="Thiolase-like"/>
    <property type="match status" value="1"/>
</dbReference>
<evidence type="ECO:0000259" key="3">
    <source>
        <dbReference type="Pfam" id="PF08541"/>
    </source>
</evidence>
<feature type="domain" description="Beta-ketoacyl-[acyl-carrier-protein] synthase III C-terminal" evidence="3">
    <location>
        <begin position="243"/>
        <end position="331"/>
    </location>
</feature>
<dbReference type="InterPro" id="IPR016039">
    <property type="entry name" value="Thiolase-like"/>
</dbReference>
<dbReference type="EC" id="2.3.1.41" evidence="5"/>
<feature type="domain" description="Beta-ketoacyl-[acyl-carrier-protein] synthase III N-terminal" evidence="4">
    <location>
        <begin position="104"/>
        <end position="175"/>
    </location>
</feature>
<organism evidence="5 6">
    <name type="scientific">Plesiocystis pacifica SIR-1</name>
    <dbReference type="NCBI Taxonomy" id="391625"/>
    <lineage>
        <taxon>Bacteria</taxon>
        <taxon>Pseudomonadati</taxon>
        <taxon>Myxococcota</taxon>
        <taxon>Polyangia</taxon>
        <taxon>Nannocystales</taxon>
        <taxon>Nannocystaceae</taxon>
        <taxon>Plesiocystis</taxon>
    </lineage>
</organism>
<reference evidence="5 6" key="1">
    <citation type="submission" date="2007-06" db="EMBL/GenBank/DDBJ databases">
        <authorList>
            <person name="Shimkets L."/>
            <person name="Ferriera S."/>
            <person name="Johnson J."/>
            <person name="Kravitz S."/>
            <person name="Beeson K."/>
            <person name="Sutton G."/>
            <person name="Rogers Y.-H."/>
            <person name="Friedman R."/>
            <person name="Frazier M."/>
            <person name="Venter J.C."/>
        </authorList>
    </citation>
    <scope>NUCLEOTIDE SEQUENCE [LARGE SCALE GENOMIC DNA]</scope>
    <source>
        <strain evidence="5 6">SIR-1</strain>
    </source>
</reference>
<dbReference type="PANTHER" id="PTHR34069">
    <property type="entry name" value="3-OXOACYL-[ACYL-CARRIER-PROTEIN] SYNTHASE 3"/>
    <property type="match status" value="1"/>
</dbReference>
<proteinExistence type="predicted"/>
<name>A6G3M7_9BACT</name>
<gene>
    <name evidence="5" type="ORF">PPSIR1_21439</name>
</gene>
<comment type="caution">
    <text evidence="5">The sequence shown here is derived from an EMBL/GenBank/DDBJ whole genome shotgun (WGS) entry which is preliminary data.</text>
</comment>
<sequence length="332" mass="35577">MGHYLPETIRSSADIERELGRGEGKVFRSTGIRERRAAGPNETSWVMGTHAAQAALAHAGLQPSDIDLLVAHISQPELDYPDIAWPLARDLGLSPSCAVMGVRFGCTGFVGSLHVARQFLETGAAKCALVVCAEVMHWHAQSYPRSAPILGDAAGAAIFRPGRPDEGRGVIASFVGNLASHIGECLVVNDHLDRSAWPQLSPGMAEELGDAPYSPRGTMSFWNGGDIFKRAIEHMTAAVQRVLEETGLGIDDIDHFLFHQANIRIIKGVARHLDLPLDKAPVHIETVGNTASASIPVLLSQELHAGRIQAGQRLVFVGFGTGYSFGAAVMEL</sequence>
<dbReference type="GO" id="GO:0044550">
    <property type="term" value="P:secondary metabolite biosynthetic process"/>
    <property type="evidence" value="ECO:0007669"/>
    <property type="project" value="TreeGrafter"/>
</dbReference>
<evidence type="ECO:0000259" key="4">
    <source>
        <dbReference type="Pfam" id="PF08545"/>
    </source>
</evidence>
<evidence type="ECO:0000256" key="1">
    <source>
        <dbReference type="ARBA" id="ARBA00022679"/>
    </source>
</evidence>
<dbReference type="STRING" id="391625.PPSIR1_21439"/>
<dbReference type="PANTHER" id="PTHR34069:SF3">
    <property type="entry name" value="ACYL-COA:ACYL-COA ALKYLTRANSFERASE"/>
    <property type="match status" value="1"/>
</dbReference>
<evidence type="ECO:0000256" key="2">
    <source>
        <dbReference type="ARBA" id="ARBA00023315"/>
    </source>
</evidence>
<dbReference type="Proteomes" id="UP000005801">
    <property type="component" value="Unassembled WGS sequence"/>
</dbReference>
<keyword evidence="2 5" id="KW-0012">Acyltransferase</keyword>
<dbReference type="InterPro" id="IPR013747">
    <property type="entry name" value="ACP_syn_III_C"/>
</dbReference>
<dbReference type="GO" id="GO:0006633">
    <property type="term" value="P:fatty acid biosynthetic process"/>
    <property type="evidence" value="ECO:0007669"/>
    <property type="project" value="InterPro"/>
</dbReference>
<keyword evidence="6" id="KW-1185">Reference proteome</keyword>
<dbReference type="InterPro" id="IPR013751">
    <property type="entry name" value="ACP_syn_III_N"/>
</dbReference>
<dbReference type="AlphaFoldDB" id="A6G3M7"/>
<dbReference type="Gene3D" id="3.40.47.10">
    <property type="match status" value="1"/>
</dbReference>
<dbReference type="Pfam" id="PF08545">
    <property type="entry name" value="ACP_syn_III"/>
    <property type="match status" value="1"/>
</dbReference>
<dbReference type="Pfam" id="PF08541">
    <property type="entry name" value="ACP_syn_III_C"/>
    <property type="match status" value="1"/>
</dbReference>
<dbReference type="eggNOG" id="COG0332">
    <property type="taxonomic scope" value="Bacteria"/>
</dbReference>